<proteinExistence type="predicted"/>
<evidence type="ECO:0000313" key="2">
    <source>
        <dbReference type="Proteomes" id="UP000245783"/>
    </source>
</evidence>
<name>A0A316VNX6_9BASI</name>
<accession>A0A316VNX6</accession>
<reference evidence="1 2" key="1">
    <citation type="journal article" date="2018" name="Mol. Biol. Evol.">
        <title>Broad Genomic Sampling Reveals a Smut Pathogenic Ancestry of the Fungal Clade Ustilaginomycotina.</title>
        <authorList>
            <person name="Kijpornyongpan T."/>
            <person name="Mondo S.J."/>
            <person name="Barry K."/>
            <person name="Sandor L."/>
            <person name="Lee J."/>
            <person name="Lipzen A."/>
            <person name="Pangilinan J."/>
            <person name="LaButti K."/>
            <person name="Hainaut M."/>
            <person name="Henrissat B."/>
            <person name="Grigoriev I.V."/>
            <person name="Spatafora J.W."/>
            <person name="Aime M.C."/>
        </authorList>
    </citation>
    <scope>NUCLEOTIDE SEQUENCE [LARGE SCALE GENOMIC DNA]</scope>
    <source>
        <strain evidence="1 2">MCA 4658</strain>
    </source>
</reference>
<sequence>MPSNSQYRPLTRKPGGAGGPVAPAAPLVLQAGKVLTAASAVFIFLSLVASLGPGPATSGSPRGVRRTGVKAPLCDPFSLPGYLARLGPSLAAPNGLATWRTFDPACSASPLLPSFLSSLPSTAPHHLHTPSASSLAMLSNSTVLLVGDATDSTLLTHLCDIAGERVEKVDGRHPWSEALRLVPKNHRWPNNDAAALKLGAKPDDRAEIDNTADKTLAQYCYLPDHDFFVASVSHYGTDTSSKWRDLPTYVTPALFEDRVTDLFLPFTKAITSTSSQHRAPSLPPPRAGVDLVVFNSGLWDLAGWAKEDIKAGRSATSDLSESRLLEWRARSVDMLSELSRAFPRSSLAWRSLFTPASAGEQSATVEWWTGEYAPGDEPKNHPLFSLNRLSALDNARSSVLRPHGDDVAKGLRDRGARLPKRVRSMPWGELLLGQAQLDPISPSLETGGSVFVETLLHQVAVAAAGY</sequence>
<dbReference type="AlphaFoldDB" id="A0A316VNX6"/>
<protein>
    <submittedName>
        <fullName evidence="1">Uncharacterized protein</fullName>
    </submittedName>
</protein>
<dbReference type="RefSeq" id="XP_025366392.1">
    <property type="nucleotide sequence ID" value="XM_025516522.1"/>
</dbReference>
<dbReference type="STRING" id="1522189.A0A316VNX6"/>
<dbReference type="OrthoDB" id="2588793at2759"/>
<keyword evidence="2" id="KW-1185">Reference proteome</keyword>
<dbReference type="GeneID" id="37038392"/>
<organism evidence="1 2">
    <name type="scientific">Ceraceosorus guamensis</name>
    <dbReference type="NCBI Taxonomy" id="1522189"/>
    <lineage>
        <taxon>Eukaryota</taxon>
        <taxon>Fungi</taxon>
        <taxon>Dikarya</taxon>
        <taxon>Basidiomycota</taxon>
        <taxon>Ustilaginomycotina</taxon>
        <taxon>Exobasidiomycetes</taxon>
        <taxon>Ceraceosorales</taxon>
        <taxon>Ceraceosoraceae</taxon>
        <taxon>Ceraceosorus</taxon>
    </lineage>
</organism>
<dbReference type="InParanoid" id="A0A316VNX6"/>
<dbReference type="EMBL" id="KZ819484">
    <property type="protein sequence ID" value="PWN39232.1"/>
    <property type="molecule type" value="Genomic_DNA"/>
</dbReference>
<gene>
    <name evidence="1" type="ORF">IE81DRAFT_350364</name>
</gene>
<dbReference type="Proteomes" id="UP000245783">
    <property type="component" value="Unassembled WGS sequence"/>
</dbReference>
<evidence type="ECO:0000313" key="1">
    <source>
        <dbReference type="EMBL" id="PWN39232.1"/>
    </source>
</evidence>